<comment type="caution">
    <text evidence="11">The sequence shown here is derived from an EMBL/GenBank/DDBJ whole genome shotgun (WGS) entry which is preliminary data.</text>
</comment>
<dbReference type="Gene3D" id="1.20.1560.10">
    <property type="entry name" value="ABC transporter type 1, transmembrane domain"/>
    <property type="match status" value="1"/>
</dbReference>
<protein>
    <submittedName>
        <fullName evidence="11">ABC transporter</fullName>
    </submittedName>
</protein>
<dbReference type="InterPro" id="IPR003439">
    <property type="entry name" value="ABC_transporter-like_ATP-bd"/>
</dbReference>
<dbReference type="InterPro" id="IPR003593">
    <property type="entry name" value="AAA+_ATPase"/>
</dbReference>
<keyword evidence="7 8" id="KW-0472">Membrane</keyword>
<feature type="transmembrane region" description="Helical" evidence="8">
    <location>
        <begin position="266"/>
        <end position="287"/>
    </location>
</feature>
<dbReference type="InterPro" id="IPR036640">
    <property type="entry name" value="ABC1_TM_sf"/>
</dbReference>
<dbReference type="Pfam" id="PF00664">
    <property type="entry name" value="ABC_membrane"/>
    <property type="match status" value="1"/>
</dbReference>
<evidence type="ECO:0000313" key="12">
    <source>
        <dbReference type="Proteomes" id="UP000231192"/>
    </source>
</evidence>
<feature type="transmembrane region" description="Helical" evidence="8">
    <location>
        <begin position="39"/>
        <end position="61"/>
    </location>
</feature>
<dbReference type="GO" id="GO:0034040">
    <property type="term" value="F:ATPase-coupled lipid transmembrane transporter activity"/>
    <property type="evidence" value="ECO:0007669"/>
    <property type="project" value="TreeGrafter"/>
</dbReference>
<evidence type="ECO:0000256" key="3">
    <source>
        <dbReference type="ARBA" id="ARBA00022692"/>
    </source>
</evidence>
<comment type="subcellular location">
    <subcellularLocation>
        <location evidence="1">Cell membrane</location>
        <topology evidence="1">Multi-pass membrane protein</topology>
    </subcellularLocation>
</comment>
<dbReference type="PROSITE" id="PS50929">
    <property type="entry name" value="ABC_TM1F"/>
    <property type="match status" value="1"/>
</dbReference>
<keyword evidence="6 8" id="KW-1133">Transmembrane helix</keyword>
<organism evidence="11 12">
    <name type="scientific">Candidatus Kaiserbacteria bacterium CG10_big_fil_rev_8_21_14_0_10_51_14</name>
    <dbReference type="NCBI Taxonomy" id="1974610"/>
    <lineage>
        <taxon>Bacteria</taxon>
        <taxon>Candidatus Kaiseribacteriota</taxon>
    </lineage>
</organism>
<dbReference type="Pfam" id="PF00005">
    <property type="entry name" value="ABC_tran"/>
    <property type="match status" value="1"/>
</dbReference>
<evidence type="ECO:0000256" key="8">
    <source>
        <dbReference type="SAM" id="Phobius"/>
    </source>
</evidence>
<dbReference type="SUPFAM" id="SSF52540">
    <property type="entry name" value="P-loop containing nucleoside triphosphate hydrolases"/>
    <property type="match status" value="1"/>
</dbReference>
<dbReference type="SUPFAM" id="SSF90123">
    <property type="entry name" value="ABC transporter transmembrane region"/>
    <property type="match status" value="1"/>
</dbReference>
<name>A0A2H0UBE7_9BACT</name>
<gene>
    <name evidence="11" type="ORF">COU18_03605</name>
</gene>
<dbReference type="InterPro" id="IPR011527">
    <property type="entry name" value="ABC1_TM_dom"/>
</dbReference>
<evidence type="ECO:0000256" key="2">
    <source>
        <dbReference type="ARBA" id="ARBA00022448"/>
    </source>
</evidence>
<dbReference type="GO" id="GO:0140359">
    <property type="term" value="F:ABC-type transporter activity"/>
    <property type="evidence" value="ECO:0007669"/>
    <property type="project" value="InterPro"/>
</dbReference>
<keyword evidence="2" id="KW-0813">Transport</keyword>
<keyword evidence="3 8" id="KW-0812">Transmembrane</keyword>
<evidence type="ECO:0000259" key="9">
    <source>
        <dbReference type="PROSITE" id="PS50893"/>
    </source>
</evidence>
<feature type="transmembrane region" description="Helical" evidence="8">
    <location>
        <begin position="73"/>
        <end position="92"/>
    </location>
</feature>
<dbReference type="SMART" id="SM00382">
    <property type="entry name" value="AAA"/>
    <property type="match status" value="1"/>
</dbReference>
<evidence type="ECO:0000313" key="11">
    <source>
        <dbReference type="EMBL" id="PIR83731.1"/>
    </source>
</evidence>
<dbReference type="EMBL" id="PFBK01000008">
    <property type="protein sequence ID" value="PIR83731.1"/>
    <property type="molecule type" value="Genomic_DNA"/>
</dbReference>
<dbReference type="Gene3D" id="3.40.50.300">
    <property type="entry name" value="P-loop containing nucleotide triphosphate hydrolases"/>
    <property type="match status" value="1"/>
</dbReference>
<sequence length="601" mass="66117">MRRYTISVSMRSLWREDFPKGTNPLRFFLFASRPHWKPATVGIISVVVASILYSGIAYIFKLITDAVAALPEGGYSTVMWAGAWYILVLFAAQSIWRISGYAGAQWATGVRATARHSLTAYVTLHSRAYFSSRFAGSISNKIGHAGSGARDMVEQFLWQFLELFVSVLASFVIAFVASPILAWIFLGWVLVIAAINVVFARKRVPLASRSQKLENALTGMTVDLLSNISAMQEYARRPFEIKRLKQTIEARRTAGLRNWYFGEHMLTVNGLIQALFGGAMAFLAVSLAQQGSISAGDIILILTIIFRIDGLLLFLGSHLNKFSETWGEIHESLEEVLSPHEIPDTADARELVVSRGEIAIEHLTFNYPEMPVFKNLSLRIASGERVGLVGRSGAGKSTLIRLLLHHHDLDSGRITIDGTDIAAVTQESLRNAISVVPQEPLLFHRTVAENISYGKPEATREEIVYAAGLAQADGFIRHIPSGYDALVGERGVKLSGGERQRIAIARAILKDAPILLLDEATSALDSESEVAIQTALHKLMEGKTVIAIAHRLSTLREMDRIIVLDQGQIVEDGAHDELLKAGGMYAELWGHQAGGFLQDEE</sequence>
<dbReference type="GO" id="GO:0005886">
    <property type="term" value="C:plasma membrane"/>
    <property type="evidence" value="ECO:0007669"/>
    <property type="project" value="UniProtKB-SubCell"/>
</dbReference>
<evidence type="ECO:0000256" key="6">
    <source>
        <dbReference type="ARBA" id="ARBA00022989"/>
    </source>
</evidence>
<feature type="domain" description="ABC transmembrane type-1" evidence="10">
    <location>
        <begin position="41"/>
        <end position="324"/>
    </location>
</feature>
<evidence type="ECO:0000256" key="4">
    <source>
        <dbReference type="ARBA" id="ARBA00022741"/>
    </source>
</evidence>
<feature type="domain" description="ABC transporter" evidence="9">
    <location>
        <begin position="358"/>
        <end position="591"/>
    </location>
</feature>
<evidence type="ECO:0000259" key="10">
    <source>
        <dbReference type="PROSITE" id="PS50929"/>
    </source>
</evidence>
<reference evidence="12" key="1">
    <citation type="submission" date="2017-09" db="EMBL/GenBank/DDBJ databases">
        <title>Depth-based differentiation of microbial function through sediment-hosted aquifers and enrichment of novel symbionts in the deep terrestrial subsurface.</title>
        <authorList>
            <person name="Probst A.J."/>
            <person name="Ladd B."/>
            <person name="Jarett J.K."/>
            <person name="Geller-Mcgrath D.E."/>
            <person name="Sieber C.M.K."/>
            <person name="Emerson J.B."/>
            <person name="Anantharaman K."/>
            <person name="Thomas B.C."/>
            <person name="Malmstrom R."/>
            <person name="Stieglmeier M."/>
            <person name="Klingl A."/>
            <person name="Woyke T."/>
            <person name="Ryan C.M."/>
            <person name="Banfield J.F."/>
        </authorList>
    </citation>
    <scope>NUCLEOTIDE SEQUENCE [LARGE SCALE GENOMIC DNA]</scope>
</reference>
<evidence type="ECO:0000256" key="5">
    <source>
        <dbReference type="ARBA" id="ARBA00022840"/>
    </source>
</evidence>
<feature type="transmembrane region" description="Helical" evidence="8">
    <location>
        <begin position="293"/>
        <end position="315"/>
    </location>
</feature>
<evidence type="ECO:0000256" key="1">
    <source>
        <dbReference type="ARBA" id="ARBA00004651"/>
    </source>
</evidence>
<proteinExistence type="predicted"/>
<accession>A0A2H0UBE7</accession>
<dbReference type="PROSITE" id="PS50893">
    <property type="entry name" value="ABC_TRANSPORTER_2"/>
    <property type="match status" value="1"/>
</dbReference>
<dbReference type="AlphaFoldDB" id="A0A2H0UBE7"/>
<dbReference type="GO" id="GO:0005524">
    <property type="term" value="F:ATP binding"/>
    <property type="evidence" value="ECO:0007669"/>
    <property type="project" value="UniProtKB-KW"/>
</dbReference>
<dbReference type="InterPro" id="IPR039421">
    <property type="entry name" value="Type_1_exporter"/>
</dbReference>
<dbReference type="FunFam" id="3.40.50.300:FF:000287">
    <property type="entry name" value="Multidrug ABC transporter ATP-binding protein"/>
    <property type="match status" value="1"/>
</dbReference>
<feature type="transmembrane region" description="Helical" evidence="8">
    <location>
        <begin position="180"/>
        <end position="199"/>
    </location>
</feature>
<dbReference type="Proteomes" id="UP000231192">
    <property type="component" value="Unassembled WGS sequence"/>
</dbReference>
<keyword evidence="5" id="KW-0067">ATP-binding</keyword>
<evidence type="ECO:0000256" key="7">
    <source>
        <dbReference type="ARBA" id="ARBA00023136"/>
    </source>
</evidence>
<dbReference type="InterPro" id="IPR027417">
    <property type="entry name" value="P-loop_NTPase"/>
</dbReference>
<dbReference type="PANTHER" id="PTHR24221">
    <property type="entry name" value="ATP-BINDING CASSETTE SUB-FAMILY B"/>
    <property type="match status" value="1"/>
</dbReference>
<dbReference type="PROSITE" id="PS00211">
    <property type="entry name" value="ABC_TRANSPORTER_1"/>
    <property type="match status" value="1"/>
</dbReference>
<feature type="transmembrane region" description="Helical" evidence="8">
    <location>
        <begin position="156"/>
        <end position="174"/>
    </location>
</feature>
<dbReference type="PANTHER" id="PTHR24221:SF654">
    <property type="entry name" value="ATP-BINDING CASSETTE SUB-FAMILY B MEMBER 6"/>
    <property type="match status" value="1"/>
</dbReference>
<dbReference type="GO" id="GO:0016887">
    <property type="term" value="F:ATP hydrolysis activity"/>
    <property type="evidence" value="ECO:0007669"/>
    <property type="project" value="InterPro"/>
</dbReference>
<keyword evidence="4" id="KW-0547">Nucleotide-binding</keyword>
<dbReference type="InterPro" id="IPR017871">
    <property type="entry name" value="ABC_transporter-like_CS"/>
</dbReference>